<gene>
    <name evidence="3" type="ORF">C725_2246</name>
</gene>
<dbReference type="CDD" id="cd06257">
    <property type="entry name" value="DnaJ"/>
    <property type="match status" value="1"/>
</dbReference>
<dbReference type="PATRIC" id="fig|1234595.3.peg.2248"/>
<dbReference type="SUPFAM" id="SSF46565">
    <property type="entry name" value="Chaperone J-domain"/>
    <property type="match status" value="1"/>
</dbReference>
<evidence type="ECO:0000259" key="2">
    <source>
        <dbReference type="PROSITE" id="PS50076"/>
    </source>
</evidence>
<dbReference type="Gene3D" id="1.10.287.110">
    <property type="entry name" value="DnaJ domain"/>
    <property type="match status" value="1"/>
</dbReference>
<keyword evidence="1" id="KW-0812">Transmembrane</keyword>
<organism evidence="3 4">
    <name type="scientific">Pacificimonas flava</name>
    <dbReference type="NCBI Taxonomy" id="1234595"/>
    <lineage>
        <taxon>Bacteria</taxon>
        <taxon>Pseudomonadati</taxon>
        <taxon>Pseudomonadota</taxon>
        <taxon>Alphaproteobacteria</taxon>
        <taxon>Sphingomonadales</taxon>
        <taxon>Sphingosinicellaceae</taxon>
        <taxon>Pacificimonas</taxon>
    </lineage>
</organism>
<evidence type="ECO:0000256" key="1">
    <source>
        <dbReference type="SAM" id="Phobius"/>
    </source>
</evidence>
<comment type="caution">
    <text evidence="3">The sequence shown here is derived from an EMBL/GenBank/DDBJ whole genome shotgun (WGS) entry which is preliminary data.</text>
</comment>
<evidence type="ECO:0000313" key="3">
    <source>
        <dbReference type="EMBL" id="EMD82525.1"/>
    </source>
</evidence>
<dbReference type="RefSeq" id="WP_008602875.1">
    <property type="nucleotide sequence ID" value="NZ_AMRV01000007.1"/>
</dbReference>
<keyword evidence="4" id="KW-1185">Reference proteome</keyword>
<proteinExistence type="predicted"/>
<keyword evidence="1" id="KW-0472">Membrane</keyword>
<feature type="domain" description="J" evidence="2">
    <location>
        <begin position="77"/>
        <end position="130"/>
    </location>
</feature>
<dbReference type="PROSITE" id="PS50076">
    <property type="entry name" value="DNAJ_2"/>
    <property type="match status" value="1"/>
</dbReference>
<dbReference type="InterPro" id="IPR001623">
    <property type="entry name" value="DnaJ_domain"/>
</dbReference>
<accession>M2SAW0</accession>
<sequence length="134" mass="14171">MGPLVVVLLGAIAVFWYLGLLTPERLRIIGGIGLALIGLFVTLRGAPLAGVPVAGLGSYFLWRGLKRRSPAGMTVERAAALLHVSPTASESEIRKAYRLAVAAAHPDRGGSHEKTSELNEARTVLLAAKQPKIP</sequence>
<feature type="transmembrane region" description="Helical" evidence="1">
    <location>
        <begin position="31"/>
        <end position="62"/>
    </location>
</feature>
<keyword evidence="1" id="KW-1133">Transmembrane helix</keyword>
<dbReference type="InterPro" id="IPR036869">
    <property type="entry name" value="J_dom_sf"/>
</dbReference>
<dbReference type="EMBL" id="AMRV01000007">
    <property type="protein sequence ID" value="EMD82525.1"/>
    <property type="molecule type" value="Genomic_DNA"/>
</dbReference>
<name>M2SAW0_9SPHN</name>
<protein>
    <submittedName>
        <fullName evidence="3">DnaJ domain protein</fullName>
    </submittedName>
</protein>
<reference evidence="3 4" key="1">
    <citation type="journal article" date="2013" name="Genome Announc.">
        <title>Draft Genome Sequence of Strain JLT2015T, Belonging to the Family Sphingomonadaceae of the Alphaproteobacteria.</title>
        <authorList>
            <person name="Tang K."/>
            <person name="Liu K."/>
            <person name="Li S."/>
            <person name="Jiao N."/>
        </authorList>
    </citation>
    <scope>NUCLEOTIDE SEQUENCE [LARGE SCALE GENOMIC DNA]</scope>
    <source>
        <strain evidence="3 4">JLT2015</strain>
    </source>
</reference>
<dbReference type="Pfam" id="PF00226">
    <property type="entry name" value="DnaJ"/>
    <property type="match status" value="1"/>
</dbReference>
<dbReference type="SMART" id="SM00271">
    <property type="entry name" value="DnaJ"/>
    <property type="match status" value="1"/>
</dbReference>
<dbReference type="OrthoDB" id="9811070at2"/>
<dbReference type="AlphaFoldDB" id="M2SAW0"/>
<dbReference type="Proteomes" id="UP000011717">
    <property type="component" value="Unassembled WGS sequence"/>
</dbReference>
<evidence type="ECO:0000313" key="4">
    <source>
        <dbReference type="Proteomes" id="UP000011717"/>
    </source>
</evidence>